<feature type="domain" description="CCHC-type" evidence="3">
    <location>
        <begin position="173"/>
        <end position="188"/>
    </location>
</feature>
<keyword evidence="1" id="KW-0862">Zinc</keyword>
<dbReference type="GO" id="GO:0008270">
    <property type="term" value="F:zinc ion binding"/>
    <property type="evidence" value="ECO:0007669"/>
    <property type="project" value="UniProtKB-KW"/>
</dbReference>
<dbReference type="InterPro" id="IPR001878">
    <property type="entry name" value="Znf_CCHC"/>
</dbReference>
<evidence type="ECO:0000313" key="4">
    <source>
        <dbReference type="EMBL" id="TWW71152.1"/>
    </source>
</evidence>
<reference evidence="4 5" key="1">
    <citation type="submission" date="2019-04" db="EMBL/GenBank/DDBJ databases">
        <title>Chromosome genome assembly for Takifugu flavidus.</title>
        <authorList>
            <person name="Xiao S."/>
        </authorList>
    </citation>
    <scope>NUCLEOTIDE SEQUENCE [LARGE SCALE GENOMIC DNA]</scope>
    <source>
        <strain evidence="4">HTHZ2018</strain>
        <tissue evidence="4">Muscle</tissue>
    </source>
</reference>
<keyword evidence="5" id="KW-1185">Reference proteome</keyword>
<keyword evidence="1" id="KW-0479">Metal-binding</keyword>
<name>A0A5C6NUK4_9TELE</name>
<organism evidence="4 5">
    <name type="scientific">Takifugu flavidus</name>
    <name type="common">sansaifugu</name>
    <dbReference type="NCBI Taxonomy" id="433684"/>
    <lineage>
        <taxon>Eukaryota</taxon>
        <taxon>Metazoa</taxon>
        <taxon>Chordata</taxon>
        <taxon>Craniata</taxon>
        <taxon>Vertebrata</taxon>
        <taxon>Euteleostomi</taxon>
        <taxon>Actinopterygii</taxon>
        <taxon>Neopterygii</taxon>
        <taxon>Teleostei</taxon>
        <taxon>Neoteleostei</taxon>
        <taxon>Acanthomorphata</taxon>
        <taxon>Eupercaria</taxon>
        <taxon>Tetraodontiformes</taxon>
        <taxon>Tetradontoidea</taxon>
        <taxon>Tetraodontidae</taxon>
        <taxon>Takifugu</taxon>
    </lineage>
</organism>
<gene>
    <name evidence="4" type="ORF">D4764_17G0006350</name>
</gene>
<keyword evidence="2" id="KW-1133">Transmembrane helix</keyword>
<keyword evidence="2" id="KW-0812">Transmembrane</keyword>
<keyword evidence="2" id="KW-0472">Membrane</keyword>
<dbReference type="GO" id="GO:0003676">
    <property type="term" value="F:nucleic acid binding"/>
    <property type="evidence" value="ECO:0007669"/>
    <property type="project" value="InterPro"/>
</dbReference>
<dbReference type="EMBL" id="RHFK02000009">
    <property type="protein sequence ID" value="TWW71152.1"/>
    <property type="molecule type" value="Genomic_DNA"/>
</dbReference>
<evidence type="ECO:0000313" key="5">
    <source>
        <dbReference type="Proteomes" id="UP000324091"/>
    </source>
</evidence>
<proteinExistence type="predicted"/>
<dbReference type="PROSITE" id="PS50158">
    <property type="entry name" value="ZF_CCHC"/>
    <property type="match status" value="1"/>
</dbReference>
<sequence>MPVISEFEKLARRHGVKLFPPTGVSVEECALAVGEIVGHGSVKSASRINSMVVVFVDSTDKADQLVVAGVVMNGALMLVFFLSNLAKKVVVSNVPPIFKNNMLLQELSRHGRMVSLMRSIPLGSKSPLLSHVVSFRRQVSMVPNNDKEGLNMALHFRVDDFDYTFFVTTDSLKCFGCGKEGHVIWSCPYGTEARRPANPPVSAAPARRRQ</sequence>
<comment type="caution">
    <text evidence="4">The sequence shown here is derived from an EMBL/GenBank/DDBJ whole genome shotgun (WGS) entry which is preliminary data.</text>
</comment>
<keyword evidence="1" id="KW-0863">Zinc-finger</keyword>
<evidence type="ECO:0000256" key="2">
    <source>
        <dbReference type="SAM" id="Phobius"/>
    </source>
</evidence>
<dbReference type="InterPro" id="IPR036875">
    <property type="entry name" value="Znf_CCHC_sf"/>
</dbReference>
<dbReference type="AlphaFoldDB" id="A0A5C6NUK4"/>
<evidence type="ECO:0000256" key="1">
    <source>
        <dbReference type="PROSITE-ProRule" id="PRU00047"/>
    </source>
</evidence>
<feature type="transmembrane region" description="Helical" evidence="2">
    <location>
        <begin position="65"/>
        <end position="86"/>
    </location>
</feature>
<evidence type="ECO:0000259" key="3">
    <source>
        <dbReference type="PROSITE" id="PS50158"/>
    </source>
</evidence>
<accession>A0A5C6NUK4</accession>
<protein>
    <recommendedName>
        <fullName evidence="3">CCHC-type domain-containing protein</fullName>
    </recommendedName>
</protein>
<dbReference type="SUPFAM" id="SSF57756">
    <property type="entry name" value="Retrovirus zinc finger-like domains"/>
    <property type="match status" value="1"/>
</dbReference>
<dbReference type="Proteomes" id="UP000324091">
    <property type="component" value="Chromosome 17"/>
</dbReference>